<dbReference type="PANTHER" id="PTHR30231">
    <property type="entry name" value="DNA POLYMERASE III SUBUNIT EPSILON"/>
    <property type="match status" value="1"/>
</dbReference>
<dbReference type="Pfam" id="PF00929">
    <property type="entry name" value="RNase_T"/>
    <property type="match status" value="1"/>
</dbReference>
<keyword evidence="6" id="KW-1185">Reference proteome</keyword>
<proteinExistence type="predicted"/>
<dbReference type="InterPro" id="IPR006054">
    <property type="entry name" value="DnaQ"/>
</dbReference>
<name>A0ABP7IVN8_9ACTN</name>
<reference evidence="6" key="1">
    <citation type="journal article" date="2019" name="Int. J. Syst. Evol. Microbiol.">
        <title>The Global Catalogue of Microorganisms (GCM) 10K type strain sequencing project: providing services to taxonomists for standard genome sequencing and annotation.</title>
        <authorList>
            <consortium name="The Broad Institute Genomics Platform"/>
            <consortium name="The Broad Institute Genome Sequencing Center for Infectious Disease"/>
            <person name="Wu L."/>
            <person name="Ma J."/>
        </authorList>
    </citation>
    <scope>NUCLEOTIDE SEQUENCE [LARGE SCALE GENOMIC DNA]</scope>
    <source>
        <strain evidence="6">JCM 16908</strain>
    </source>
</reference>
<dbReference type="InterPro" id="IPR013520">
    <property type="entry name" value="Ribonucl_H"/>
</dbReference>
<dbReference type="Proteomes" id="UP001500888">
    <property type="component" value="Unassembled WGS sequence"/>
</dbReference>
<evidence type="ECO:0000256" key="3">
    <source>
        <dbReference type="ARBA" id="ARBA00022839"/>
    </source>
</evidence>
<feature type="domain" description="Exonuclease" evidence="4">
    <location>
        <begin position="7"/>
        <end position="174"/>
    </location>
</feature>
<evidence type="ECO:0000259" key="4">
    <source>
        <dbReference type="SMART" id="SM00479"/>
    </source>
</evidence>
<dbReference type="SUPFAM" id="SSF158682">
    <property type="entry name" value="TerB-like"/>
    <property type="match status" value="1"/>
</dbReference>
<sequence>MGTGSTGYAVIDVETTGLRPSWHDRIVEVGIVHVDPTGAVTGEWNTLVNPERDLGPQHIHGISAGDIRHAPTFKEIAGAVATLLRGRVPVAHNLRFDAGFLQHEFTRIGVSTPTCTEFGICTMTEARQFLPQAPRNLAGCCAVADIPLEGHHSALADARAAARLLGHYLTLAHPVHPWRHALQTAGGIAWPALDDTGVPWVRRGVAAEREDHFLARILDRLPQEAQPVQATSYLALLDRVLLDHQISGAEADALVELATDLGLGRTALDRLHHDYLIALAHAALADGVVTAGERHELQLVADLLRLSPTAVDEALAGARGHSSGHLTRFELEPGDLIVFTGEMDGGRESWEERARRASYLPHTNVTKKVRLLVAADPDTLSGKARKARAYGIPIVTPDAFARMLD</sequence>
<dbReference type="SMART" id="SM00479">
    <property type="entry name" value="EXOIII"/>
    <property type="match status" value="1"/>
</dbReference>
<dbReference type="InterPro" id="IPR036397">
    <property type="entry name" value="RNaseH_sf"/>
</dbReference>
<dbReference type="InterPro" id="IPR036420">
    <property type="entry name" value="BRCT_dom_sf"/>
</dbReference>
<dbReference type="NCBIfam" id="TIGR00573">
    <property type="entry name" value="dnaq"/>
    <property type="match status" value="1"/>
</dbReference>
<comment type="caution">
    <text evidence="5">The sequence shown here is derived from an EMBL/GenBank/DDBJ whole genome shotgun (WGS) entry which is preliminary data.</text>
</comment>
<evidence type="ECO:0000256" key="2">
    <source>
        <dbReference type="ARBA" id="ARBA00022801"/>
    </source>
</evidence>
<evidence type="ECO:0000256" key="1">
    <source>
        <dbReference type="ARBA" id="ARBA00022722"/>
    </source>
</evidence>
<keyword evidence="1" id="KW-0540">Nuclease</keyword>
<keyword evidence="3" id="KW-0269">Exonuclease</keyword>
<dbReference type="SUPFAM" id="SSF52113">
    <property type="entry name" value="BRCT domain"/>
    <property type="match status" value="1"/>
</dbReference>
<dbReference type="Gene3D" id="3.40.50.10190">
    <property type="entry name" value="BRCT domain"/>
    <property type="match status" value="1"/>
</dbReference>
<dbReference type="InterPro" id="IPR012337">
    <property type="entry name" value="RNaseH-like_sf"/>
</dbReference>
<evidence type="ECO:0000313" key="5">
    <source>
        <dbReference type="EMBL" id="GAA3828177.1"/>
    </source>
</evidence>
<dbReference type="EMBL" id="BAAAZR010000027">
    <property type="protein sequence ID" value="GAA3828177.1"/>
    <property type="molecule type" value="Genomic_DNA"/>
</dbReference>
<evidence type="ECO:0000313" key="6">
    <source>
        <dbReference type="Proteomes" id="UP001500888"/>
    </source>
</evidence>
<dbReference type="PANTHER" id="PTHR30231:SF4">
    <property type="entry name" value="PROTEIN NEN2"/>
    <property type="match status" value="1"/>
</dbReference>
<dbReference type="CDD" id="cd06127">
    <property type="entry name" value="DEDDh"/>
    <property type="match status" value="1"/>
</dbReference>
<dbReference type="Gene3D" id="3.30.420.10">
    <property type="entry name" value="Ribonuclease H-like superfamily/Ribonuclease H"/>
    <property type="match status" value="1"/>
</dbReference>
<organism evidence="5 6">
    <name type="scientific">Sphaerisporangium flaviroseum</name>
    <dbReference type="NCBI Taxonomy" id="509199"/>
    <lineage>
        <taxon>Bacteria</taxon>
        <taxon>Bacillati</taxon>
        <taxon>Actinomycetota</taxon>
        <taxon>Actinomycetes</taxon>
        <taxon>Streptosporangiales</taxon>
        <taxon>Streptosporangiaceae</taxon>
        <taxon>Sphaerisporangium</taxon>
    </lineage>
</organism>
<accession>A0ABP7IVN8</accession>
<protein>
    <recommendedName>
        <fullName evidence="4">Exonuclease domain-containing protein</fullName>
    </recommendedName>
</protein>
<dbReference type="InterPro" id="IPR029024">
    <property type="entry name" value="TerB-like"/>
</dbReference>
<keyword evidence="2" id="KW-0378">Hydrolase</keyword>
<gene>
    <name evidence="5" type="ORF">GCM10022226_56200</name>
</gene>
<dbReference type="SUPFAM" id="SSF53098">
    <property type="entry name" value="Ribonuclease H-like"/>
    <property type="match status" value="1"/>
</dbReference>